<protein>
    <recommendedName>
        <fullName evidence="9">Sec-independent protein translocase protein TatB</fullName>
    </recommendedName>
</protein>
<proteinExistence type="inferred from homology"/>
<keyword evidence="2 9" id="KW-0813">Transport</keyword>
<dbReference type="PANTHER" id="PTHR33162">
    <property type="entry name" value="SEC-INDEPENDENT PROTEIN TRANSLOCASE PROTEIN TATA, CHLOROPLASTIC"/>
    <property type="match status" value="1"/>
</dbReference>
<sequence>MFDIGFSELLLCFLVALVVLGPERLPKVARTVGRWTGQAKGYLRNLTAELDREAELSELRAKLEEAKRAMQEGAQSFRDTVQKEASNLHDAVKKETDAARESVRKAADDANGKP</sequence>
<dbReference type="InterPro" id="IPR003369">
    <property type="entry name" value="TatA/B/E"/>
</dbReference>
<evidence type="ECO:0000256" key="4">
    <source>
        <dbReference type="ARBA" id="ARBA00022692"/>
    </source>
</evidence>
<keyword evidence="8 9" id="KW-0472">Membrane</keyword>
<dbReference type="PRINTS" id="PR01506">
    <property type="entry name" value="TATBPROTEIN"/>
</dbReference>
<feature type="compositionally biased region" description="Basic and acidic residues" evidence="10">
    <location>
        <begin position="80"/>
        <end position="114"/>
    </location>
</feature>
<keyword evidence="3 9" id="KW-1003">Cell membrane</keyword>
<organism evidence="11 12">
    <name type="scientific">Solimonas terrae</name>
    <dbReference type="NCBI Taxonomy" id="1396819"/>
    <lineage>
        <taxon>Bacteria</taxon>
        <taxon>Pseudomonadati</taxon>
        <taxon>Pseudomonadota</taxon>
        <taxon>Gammaproteobacteria</taxon>
        <taxon>Nevskiales</taxon>
        <taxon>Nevskiaceae</taxon>
        <taxon>Solimonas</taxon>
    </lineage>
</organism>
<dbReference type="EMBL" id="JAAMOW010000009">
    <property type="protein sequence ID" value="NGY06552.1"/>
    <property type="molecule type" value="Genomic_DNA"/>
</dbReference>
<comment type="subunit">
    <text evidence="9">The Tat system comprises two distinct complexes: a TatABC complex, containing multiple copies of TatA, TatB and TatC subunits, and a separate TatA complex, containing only TatA subunits. Substrates initially bind to the TatABC complex, which probably triggers association of the separate TatA complex to form the active translocon.</text>
</comment>
<keyword evidence="12" id="KW-1185">Reference proteome</keyword>
<evidence type="ECO:0000313" key="11">
    <source>
        <dbReference type="EMBL" id="NGY06552.1"/>
    </source>
</evidence>
<evidence type="ECO:0000256" key="3">
    <source>
        <dbReference type="ARBA" id="ARBA00022475"/>
    </source>
</evidence>
<evidence type="ECO:0000256" key="9">
    <source>
        <dbReference type="HAMAP-Rule" id="MF_00237"/>
    </source>
</evidence>
<feature type="region of interest" description="Disordered" evidence="10">
    <location>
        <begin position="72"/>
        <end position="114"/>
    </location>
</feature>
<dbReference type="AlphaFoldDB" id="A0A6M2BV79"/>
<name>A0A6M2BV79_9GAMM</name>
<comment type="similarity">
    <text evidence="9">Belongs to the TatB family.</text>
</comment>
<comment type="subcellular location">
    <subcellularLocation>
        <location evidence="9">Cell membrane</location>
        <topology evidence="9">Single-pass membrane protein</topology>
    </subcellularLocation>
    <subcellularLocation>
        <location evidence="1">Membrane</location>
        <topology evidence="1">Single-pass membrane protein</topology>
    </subcellularLocation>
</comment>
<evidence type="ECO:0000256" key="5">
    <source>
        <dbReference type="ARBA" id="ARBA00022927"/>
    </source>
</evidence>
<dbReference type="InterPro" id="IPR018448">
    <property type="entry name" value="TatB"/>
</dbReference>
<gene>
    <name evidence="9 11" type="primary">tatB</name>
    <name evidence="11" type="ORF">G7Y85_17390</name>
</gene>
<keyword evidence="4 9" id="KW-0812">Transmembrane</keyword>
<dbReference type="Proteomes" id="UP000472676">
    <property type="component" value="Unassembled WGS sequence"/>
</dbReference>
<dbReference type="GO" id="GO:0043953">
    <property type="term" value="P:protein transport by the Tat complex"/>
    <property type="evidence" value="ECO:0007669"/>
    <property type="project" value="UniProtKB-UniRule"/>
</dbReference>
<evidence type="ECO:0000256" key="7">
    <source>
        <dbReference type="ARBA" id="ARBA00023010"/>
    </source>
</evidence>
<dbReference type="Pfam" id="PF02416">
    <property type="entry name" value="TatA_B_E"/>
    <property type="match status" value="1"/>
</dbReference>
<dbReference type="RefSeq" id="WP_166260305.1">
    <property type="nucleotide sequence ID" value="NZ_JAAMOW010000009.1"/>
</dbReference>
<comment type="caution">
    <text evidence="11">The sequence shown here is derived from an EMBL/GenBank/DDBJ whole genome shotgun (WGS) entry which is preliminary data.</text>
</comment>
<dbReference type="NCBIfam" id="TIGR01410">
    <property type="entry name" value="tatB"/>
    <property type="match status" value="1"/>
</dbReference>
<dbReference type="GO" id="GO:0033281">
    <property type="term" value="C:TAT protein transport complex"/>
    <property type="evidence" value="ECO:0007669"/>
    <property type="project" value="UniProtKB-UniRule"/>
</dbReference>
<keyword evidence="6 9" id="KW-1133">Transmembrane helix</keyword>
<dbReference type="PANTHER" id="PTHR33162:SF1">
    <property type="entry name" value="SEC-INDEPENDENT PROTEIN TRANSLOCASE PROTEIN TATA, CHLOROPLASTIC"/>
    <property type="match status" value="1"/>
</dbReference>
<dbReference type="HAMAP" id="MF_00237">
    <property type="entry name" value="TatB"/>
    <property type="match status" value="1"/>
</dbReference>
<reference evidence="11 12" key="1">
    <citation type="journal article" date="2014" name="Int. J. Syst. Evol. Microbiol.">
        <title>Solimonas terrae sp. nov., isolated from soil.</title>
        <authorList>
            <person name="Kim S.J."/>
            <person name="Moon J.Y."/>
            <person name="Weon H.Y."/>
            <person name="Ahn J.H."/>
            <person name="Chen W.M."/>
            <person name="Kwon S.W."/>
        </authorList>
    </citation>
    <scope>NUCLEOTIDE SEQUENCE [LARGE SCALE GENOMIC DNA]</scope>
    <source>
        <strain evidence="11 12">KIS83-12</strain>
    </source>
</reference>
<evidence type="ECO:0000256" key="2">
    <source>
        <dbReference type="ARBA" id="ARBA00022448"/>
    </source>
</evidence>
<evidence type="ECO:0000256" key="10">
    <source>
        <dbReference type="SAM" id="MobiDB-lite"/>
    </source>
</evidence>
<comment type="function">
    <text evidence="9">Part of the twin-arginine translocation (Tat) system that transports large folded proteins containing a characteristic twin-arginine motif in their signal peptide across membranes. Together with TatC, TatB is part of a receptor directly interacting with Tat signal peptides. TatB may form an oligomeric binding site that transiently accommodates folded Tat precursor proteins before their translocation.</text>
</comment>
<accession>A0A6M2BV79</accession>
<dbReference type="GO" id="GO:0008320">
    <property type="term" value="F:protein transmembrane transporter activity"/>
    <property type="evidence" value="ECO:0007669"/>
    <property type="project" value="UniProtKB-UniRule"/>
</dbReference>
<keyword evidence="5 9" id="KW-0653">Protein transport</keyword>
<evidence type="ECO:0000256" key="8">
    <source>
        <dbReference type="ARBA" id="ARBA00023136"/>
    </source>
</evidence>
<evidence type="ECO:0000256" key="6">
    <source>
        <dbReference type="ARBA" id="ARBA00022989"/>
    </source>
</evidence>
<evidence type="ECO:0000256" key="1">
    <source>
        <dbReference type="ARBA" id="ARBA00004167"/>
    </source>
</evidence>
<dbReference type="Gene3D" id="1.20.5.3310">
    <property type="match status" value="1"/>
</dbReference>
<evidence type="ECO:0000313" key="12">
    <source>
        <dbReference type="Proteomes" id="UP000472676"/>
    </source>
</evidence>
<keyword evidence="7 9" id="KW-0811">Translocation</keyword>